<protein>
    <submittedName>
        <fullName evidence="2">Uncharacterized protein</fullName>
    </submittedName>
</protein>
<reference evidence="2 3" key="1">
    <citation type="journal article" date="2018" name="Mol. Ecol.">
        <title>The obligate alkalophilic soda-lake fungus Sodiomyces alkalinus has shifted to a protein diet.</title>
        <authorList>
            <person name="Grum-Grzhimaylo A.A."/>
            <person name="Falkoski D.L."/>
            <person name="van den Heuvel J."/>
            <person name="Valero-Jimenez C.A."/>
            <person name="Min B."/>
            <person name="Choi I.G."/>
            <person name="Lipzen A."/>
            <person name="Daum C.G."/>
            <person name="Aanen D.K."/>
            <person name="Tsang A."/>
            <person name="Henrissat B."/>
            <person name="Bilanenko E.N."/>
            <person name="de Vries R.P."/>
            <person name="van Kan J.A.L."/>
            <person name="Grigoriev I.V."/>
            <person name="Debets A.J.M."/>
        </authorList>
    </citation>
    <scope>NUCLEOTIDE SEQUENCE [LARGE SCALE GENOMIC DNA]</scope>
    <source>
        <strain evidence="2 3">F11</strain>
    </source>
</reference>
<dbReference type="Proteomes" id="UP000272025">
    <property type="component" value="Unassembled WGS sequence"/>
</dbReference>
<feature type="region of interest" description="Disordered" evidence="1">
    <location>
        <begin position="179"/>
        <end position="199"/>
    </location>
</feature>
<evidence type="ECO:0000313" key="3">
    <source>
        <dbReference type="Proteomes" id="UP000272025"/>
    </source>
</evidence>
<name>A0A3N2PQ16_SODAK</name>
<evidence type="ECO:0000256" key="1">
    <source>
        <dbReference type="SAM" id="MobiDB-lite"/>
    </source>
</evidence>
<dbReference type="GeneID" id="39582927"/>
<organism evidence="2 3">
    <name type="scientific">Sodiomyces alkalinus (strain CBS 110278 / VKM F-3762 / F11)</name>
    <name type="common">Alkaliphilic filamentous fungus</name>
    <dbReference type="NCBI Taxonomy" id="1314773"/>
    <lineage>
        <taxon>Eukaryota</taxon>
        <taxon>Fungi</taxon>
        <taxon>Dikarya</taxon>
        <taxon>Ascomycota</taxon>
        <taxon>Pezizomycotina</taxon>
        <taxon>Sordariomycetes</taxon>
        <taxon>Hypocreomycetidae</taxon>
        <taxon>Glomerellales</taxon>
        <taxon>Plectosphaerellaceae</taxon>
        <taxon>Sodiomyces</taxon>
    </lineage>
</organism>
<evidence type="ECO:0000313" key="2">
    <source>
        <dbReference type="EMBL" id="ROT36520.1"/>
    </source>
</evidence>
<keyword evidence="3" id="KW-1185">Reference proteome</keyword>
<dbReference type="AlphaFoldDB" id="A0A3N2PQ16"/>
<accession>A0A3N2PQ16</accession>
<feature type="compositionally biased region" description="Polar residues" evidence="1">
    <location>
        <begin position="189"/>
        <end position="199"/>
    </location>
</feature>
<proteinExistence type="predicted"/>
<dbReference type="RefSeq" id="XP_028464326.1">
    <property type="nucleotide sequence ID" value="XM_028614449.1"/>
</dbReference>
<dbReference type="OrthoDB" id="3983163at2759"/>
<dbReference type="Pfam" id="PF11093">
    <property type="entry name" value="Mitochondr_Som1"/>
    <property type="match status" value="1"/>
</dbReference>
<dbReference type="GO" id="GO:0042720">
    <property type="term" value="C:mitochondrial inner membrane peptidase complex"/>
    <property type="evidence" value="ECO:0007669"/>
    <property type="project" value="InterPro"/>
</dbReference>
<gene>
    <name evidence="2" type="ORF">SODALDRAFT_362330</name>
</gene>
<sequence>MSPPCLAFPVSELPLHVQADVKGRKRKLEGGGNVDLTRCELKELTQYRCFVDDPALPGSPVRCWAVNRFFRQDKKGVFMVETSAWEGLKDRSQLSNLSQRKQTHLKLKAMGNQVAQEDENERFVNSQLYPRFLPSLPWAKSHRTKETEAAEVLDPYCTQFWYKPAASWTSAVHAFNSSSKCSESSHRSPVQTSTQPTLR</sequence>
<dbReference type="InterPro" id="IPR024645">
    <property type="entry name" value="Mitochondr_Som1"/>
</dbReference>
<dbReference type="EMBL" id="ML119059">
    <property type="protein sequence ID" value="ROT36520.1"/>
    <property type="molecule type" value="Genomic_DNA"/>
</dbReference>